<organism evidence="2">
    <name type="scientific">Serratia fonticola</name>
    <dbReference type="NCBI Taxonomy" id="47917"/>
    <lineage>
        <taxon>Bacteria</taxon>
        <taxon>Pseudomonadati</taxon>
        <taxon>Pseudomonadota</taxon>
        <taxon>Gammaproteobacteria</taxon>
        <taxon>Enterobacterales</taxon>
        <taxon>Yersiniaceae</taxon>
        <taxon>Serratia</taxon>
    </lineage>
</organism>
<gene>
    <name evidence="2" type="ORF">NCTC12965_03813</name>
</gene>
<feature type="region of interest" description="Disordered" evidence="1">
    <location>
        <begin position="88"/>
        <end position="107"/>
    </location>
</feature>
<sequence>MASYFSGVSIFAGHFAVNVFHRGDLGPQVIERLMRDVAIGTLSADPLGVLEVDTALIFARGCCMVWQETQKAVSLVLWKTVAVPASSAATENNPDHQNPKPSPPASLFKASLFFGSY</sequence>
<evidence type="ECO:0000256" key="1">
    <source>
        <dbReference type="SAM" id="MobiDB-lite"/>
    </source>
</evidence>
<reference evidence="2" key="1">
    <citation type="submission" date="2019-05" db="EMBL/GenBank/DDBJ databases">
        <authorList>
            <consortium name="Pathogen Informatics"/>
        </authorList>
    </citation>
    <scope>NUCLEOTIDE SEQUENCE [LARGE SCALE GENOMIC DNA]</scope>
    <source>
        <strain evidence="2">NCTC12965</strain>
    </source>
</reference>
<dbReference type="EMBL" id="CABEEZ010000080">
    <property type="protein sequence ID" value="VTR35569.1"/>
    <property type="molecule type" value="Genomic_DNA"/>
</dbReference>
<protein>
    <submittedName>
        <fullName evidence="2">Uncharacterized protein</fullName>
    </submittedName>
</protein>
<evidence type="ECO:0000313" key="2">
    <source>
        <dbReference type="EMBL" id="VTR35569.1"/>
    </source>
</evidence>
<accession>A0A4U9UTF2</accession>
<proteinExistence type="predicted"/>
<name>A0A4U9UTF2_SERFO</name>
<dbReference type="AlphaFoldDB" id="A0A4U9UTF2"/>